<feature type="region of interest" description="Disordered" evidence="1">
    <location>
        <begin position="210"/>
        <end position="247"/>
    </location>
</feature>
<reference evidence="2 3" key="1">
    <citation type="journal article" date="2019" name="New Phytol.">
        <title>Comparative genomics reveals unique wood-decay strategies and fruiting body development in the Schizophyllaceae.</title>
        <authorList>
            <person name="Almasi E."/>
            <person name="Sahu N."/>
            <person name="Krizsan K."/>
            <person name="Balint B."/>
            <person name="Kovacs G.M."/>
            <person name="Kiss B."/>
            <person name="Cseklye J."/>
            <person name="Drula E."/>
            <person name="Henrissat B."/>
            <person name="Nagy I."/>
            <person name="Chovatia M."/>
            <person name="Adam C."/>
            <person name="LaButti K."/>
            <person name="Lipzen A."/>
            <person name="Riley R."/>
            <person name="Grigoriev I.V."/>
            <person name="Nagy L.G."/>
        </authorList>
    </citation>
    <scope>NUCLEOTIDE SEQUENCE [LARGE SCALE GENOMIC DNA]</scope>
    <source>
        <strain evidence="2 3">NL-1724</strain>
    </source>
</reference>
<name>A0A550BVJ1_9AGAR</name>
<evidence type="ECO:0000313" key="3">
    <source>
        <dbReference type="Proteomes" id="UP000320762"/>
    </source>
</evidence>
<gene>
    <name evidence="2" type="ORF">BD626DRAFT_245383</name>
</gene>
<dbReference type="AlphaFoldDB" id="A0A550BVJ1"/>
<evidence type="ECO:0000256" key="1">
    <source>
        <dbReference type="SAM" id="MobiDB-lite"/>
    </source>
</evidence>
<dbReference type="Proteomes" id="UP000320762">
    <property type="component" value="Unassembled WGS sequence"/>
</dbReference>
<accession>A0A550BVJ1</accession>
<organism evidence="2 3">
    <name type="scientific">Schizophyllum amplum</name>
    <dbReference type="NCBI Taxonomy" id="97359"/>
    <lineage>
        <taxon>Eukaryota</taxon>
        <taxon>Fungi</taxon>
        <taxon>Dikarya</taxon>
        <taxon>Basidiomycota</taxon>
        <taxon>Agaricomycotina</taxon>
        <taxon>Agaricomycetes</taxon>
        <taxon>Agaricomycetidae</taxon>
        <taxon>Agaricales</taxon>
        <taxon>Schizophyllaceae</taxon>
        <taxon>Schizophyllum</taxon>
    </lineage>
</organism>
<comment type="caution">
    <text evidence="2">The sequence shown here is derived from an EMBL/GenBank/DDBJ whole genome shotgun (WGS) entry which is preliminary data.</text>
</comment>
<sequence>MSFAPPLPGAYAVVWLDPVASLQGLDDPVVREQCQSMKCGRYIACLTEPVNTIATTLHHCTCHIDFVVQGLPTDDPSKFYHRSLSVPILPNTSHPTDRRPMHAFPPLPWNDCYHAAPYHITARCETGISRNHPQSSLSLDEAAVLSAFMINDNGYVLRQERARDAGKETSYPPPPDLSEDLLEEIEYADKRLPMTEPWWYAVLGKDKHADVDPPEDATPPYGTSTAHANPPSARAQQSSVASEEEPAGGDIADLFAAIPSCEGTRELLPFVRYTYDLSSLDSPPDPSGFFEELAQLDRYV</sequence>
<evidence type="ECO:0000313" key="2">
    <source>
        <dbReference type="EMBL" id="TRM56579.1"/>
    </source>
</evidence>
<protein>
    <submittedName>
        <fullName evidence="2">Uncharacterized protein</fullName>
    </submittedName>
</protein>
<dbReference type="OrthoDB" id="3006226at2759"/>
<proteinExistence type="predicted"/>
<keyword evidence="3" id="KW-1185">Reference proteome</keyword>
<dbReference type="EMBL" id="VDMD01000065">
    <property type="protein sequence ID" value="TRM56579.1"/>
    <property type="molecule type" value="Genomic_DNA"/>
</dbReference>